<accession>A0ABV6IG82</accession>
<dbReference type="Pfam" id="PF00512">
    <property type="entry name" value="HisKA"/>
    <property type="match status" value="1"/>
</dbReference>
<evidence type="ECO:0000256" key="1">
    <source>
        <dbReference type="ARBA" id="ARBA00000085"/>
    </source>
</evidence>
<evidence type="ECO:0000313" key="12">
    <source>
        <dbReference type="Proteomes" id="UP001589844"/>
    </source>
</evidence>
<evidence type="ECO:0000256" key="6">
    <source>
        <dbReference type="ARBA" id="ARBA00022777"/>
    </source>
</evidence>
<dbReference type="InterPro" id="IPR003661">
    <property type="entry name" value="HisK_dim/P_dom"/>
</dbReference>
<dbReference type="InterPro" id="IPR036890">
    <property type="entry name" value="HATPase_C_sf"/>
</dbReference>
<sequence>MDSSFQQNIHQPSTQVAIKKTERKMRFARPSLFNNRWTWIGMMLFLTVGLFVSSTLGWLWYAEKRAATARQSSLDLLWMEQFITNKLEAHQVMLQNWALDLNFTSTSSREEFLHRVDNLVKENHAILAVEFIDQRQQRIMGLPDYEQRPSNLPPLNDPLVKEAISQSRDLKNIAYSKVIEQFAPLWVLAIPNPNEAMNESTILVTYDLDKLLTQEVPWWFVQRYDLSLVDKNDKQLSPSEGGIISHSKEINRLDFGPANTGLSLKTSIRATQNFDTLLFSLAFAVLLFGLLIIWLLRVLRRWIKERQATHQAVRERDELIQHTARLSSLAEFASGMAHELNQPLAAIANYAAAAECLLQTEQIQSAKIRQAIEKMGEESRRAGKIMRSMRSLIQKSAAPHEPYSLPHLINESIELVEVQAKRQQIQIQLDSNIQELLLNCDAVMLKQVLFNLLRNALEAMEFSDTTNTPASARMEAQLKIVVTQDPLYVTISITDQGTGIFEIDKLFQAFYTTKSEGMGLGLAVCRTVVENHGGKIWAENNTNGGATFSFRLPLNAQSTSSTKTLNTAVPITSPNSIQAAPSTIMQATSTVNL</sequence>
<evidence type="ECO:0000256" key="5">
    <source>
        <dbReference type="ARBA" id="ARBA00022741"/>
    </source>
</evidence>
<dbReference type="CDD" id="cd00082">
    <property type="entry name" value="HisKA"/>
    <property type="match status" value="1"/>
</dbReference>
<dbReference type="SMART" id="SM00387">
    <property type="entry name" value="HATPase_c"/>
    <property type="match status" value="1"/>
</dbReference>
<protein>
    <recommendedName>
        <fullName evidence="2">histidine kinase</fullName>
        <ecNumber evidence="2">2.7.13.3</ecNumber>
    </recommendedName>
</protein>
<dbReference type="InterPro" id="IPR005467">
    <property type="entry name" value="His_kinase_dom"/>
</dbReference>
<keyword evidence="5" id="KW-0547">Nucleotide-binding</keyword>
<dbReference type="SUPFAM" id="SSF47384">
    <property type="entry name" value="Homodimeric domain of signal transducing histidine kinase"/>
    <property type="match status" value="1"/>
</dbReference>
<dbReference type="Proteomes" id="UP001589844">
    <property type="component" value="Unassembled WGS sequence"/>
</dbReference>
<comment type="caution">
    <text evidence="11">The sequence shown here is derived from an EMBL/GenBank/DDBJ whole genome shotgun (WGS) entry which is preliminary data.</text>
</comment>
<dbReference type="Pfam" id="PF02518">
    <property type="entry name" value="HATPase_c"/>
    <property type="match status" value="1"/>
</dbReference>
<keyword evidence="9" id="KW-1133">Transmembrane helix</keyword>
<feature type="transmembrane region" description="Helical" evidence="9">
    <location>
        <begin position="39"/>
        <end position="61"/>
    </location>
</feature>
<dbReference type="Gene3D" id="3.30.565.10">
    <property type="entry name" value="Histidine kinase-like ATPase, C-terminal domain"/>
    <property type="match status" value="1"/>
</dbReference>
<dbReference type="InterPro" id="IPR003594">
    <property type="entry name" value="HATPase_dom"/>
</dbReference>
<dbReference type="PROSITE" id="PS50109">
    <property type="entry name" value="HIS_KIN"/>
    <property type="match status" value="1"/>
</dbReference>
<evidence type="ECO:0000259" key="10">
    <source>
        <dbReference type="PROSITE" id="PS50109"/>
    </source>
</evidence>
<proteinExistence type="predicted"/>
<organism evidence="11 12">
    <name type="scientific">Undibacterium danionis</name>
    <dbReference type="NCBI Taxonomy" id="1812100"/>
    <lineage>
        <taxon>Bacteria</taxon>
        <taxon>Pseudomonadati</taxon>
        <taxon>Pseudomonadota</taxon>
        <taxon>Betaproteobacteria</taxon>
        <taxon>Burkholderiales</taxon>
        <taxon>Oxalobacteraceae</taxon>
        <taxon>Undibacterium</taxon>
    </lineage>
</organism>
<keyword evidence="7" id="KW-0067">ATP-binding</keyword>
<dbReference type="PANTHER" id="PTHR43065">
    <property type="entry name" value="SENSOR HISTIDINE KINASE"/>
    <property type="match status" value="1"/>
</dbReference>
<dbReference type="RefSeq" id="WP_390213387.1">
    <property type="nucleotide sequence ID" value="NZ_JBHLXJ010000015.1"/>
</dbReference>
<name>A0ABV6IG82_9BURK</name>
<keyword evidence="8" id="KW-0902">Two-component regulatory system</keyword>
<dbReference type="SUPFAM" id="SSF55874">
    <property type="entry name" value="ATPase domain of HSP90 chaperone/DNA topoisomerase II/histidine kinase"/>
    <property type="match status" value="1"/>
</dbReference>
<reference evidence="11 12" key="1">
    <citation type="submission" date="2024-09" db="EMBL/GenBank/DDBJ databases">
        <authorList>
            <person name="Sun Q."/>
            <person name="Mori K."/>
        </authorList>
    </citation>
    <scope>NUCLEOTIDE SEQUENCE [LARGE SCALE GENOMIC DNA]</scope>
    <source>
        <strain evidence="11 12">CCM 8677</strain>
    </source>
</reference>
<dbReference type="EC" id="2.7.13.3" evidence="2"/>
<keyword evidence="9" id="KW-0812">Transmembrane</keyword>
<gene>
    <name evidence="11" type="ORF">ACFFJH_13585</name>
</gene>
<dbReference type="PRINTS" id="PR00344">
    <property type="entry name" value="BCTRLSENSOR"/>
</dbReference>
<dbReference type="GO" id="GO:0016301">
    <property type="term" value="F:kinase activity"/>
    <property type="evidence" value="ECO:0007669"/>
    <property type="project" value="UniProtKB-KW"/>
</dbReference>
<keyword evidence="4" id="KW-0808">Transferase</keyword>
<keyword evidence="6 11" id="KW-0418">Kinase</keyword>
<feature type="transmembrane region" description="Helical" evidence="9">
    <location>
        <begin position="277"/>
        <end position="296"/>
    </location>
</feature>
<evidence type="ECO:0000256" key="2">
    <source>
        <dbReference type="ARBA" id="ARBA00012438"/>
    </source>
</evidence>
<evidence type="ECO:0000256" key="9">
    <source>
        <dbReference type="SAM" id="Phobius"/>
    </source>
</evidence>
<dbReference type="Gene3D" id="1.10.287.130">
    <property type="match status" value="1"/>
</dbReference>
<evidence type="ECO:0000313" key="11">
    <source>
        <dbReference type="EMBL" id="MFC0350845.1"/>
    </source>
</evidence>
<comment type="catalytic activity">
    <reaction evidence="1">
        <text>ATP + protein L-histidine = ADP + protein N-phospho-L-histidine.</text>
        <dbReference type="EC" id="2.7.13.3"/>
    </reaction>
</comment>
<feature type="domain" description="Histidine kinase" evidence="10">
    <location>
        <begin position="335"/>
        <end position="556"/>
    </location>
</feature>
<dbReference type="SMART" id="SM00388">
    <property type="entry name" value="HisKA"/>
    <property type="match status" value="1"/>
</dbReference>
<evidence type="ECO:0000256" key="8">
    <source>
        <dbReference type="ARBA" id="ARBA00023012"/>
    </source>
</evidence>
<dbReference type="InterPro" id="IPR004358">
    <property type="entry name" value="Sig_transdc_His_kin-like_C"/>
</dbReference>
<dbReference type="EMBL" id="JBHLXJ010000015">
    <property type="protein sequence ID" value="MFC0350845.1"/>
    <property type="molecule type" value="Genomic_DNA"/>
</dbReference>
<keyword evidence="9" id="KW-0472">Membrane</keyword>
<dbReference type="PANTHER" id="PTHR43065:SF10">
    <property type="entry name" value="PEROXIDE STRESS-ACTIVATED HISTIDINE KINASE MAK3"/>
    <property type="match status" value="1"/>
</dbReference>
<evidence type="ECO:0000256" key="7">
    <source>
        <dbReference type="ARBA" id="ARBA00022840"/>
    </source>
</evidence>
<keyword evidence="3" id="KW-0597">Phosphoprotein</keyword>
<keyword evidence="12" id="KW-1185">Reference proteome</keyword>
<evidence type="ECO:0000256" key="4">
    <source>
        <dbReference type="ARBA" id="ARBA00022679"/>
    </source>
</evidence>
<evidence type="ECO:0000256" key="3">
    <source>
        <dbReference type="ARBA" id="ARBA00022553"/>
    </source>
</evidence>
<dbReference type="InterPro" id="IPR036097">
    <property type="entry name" value="HisK_dim/P_sf"/>
</dbReference>